<reference evidence="2" key="1">
    <citation type="submission" date="2023-04" db="EMBL/GenBank/DDBJ databases">
        <title>Phytophthora fragariaefolia NBRC 109709.</title>
        <authorList>
            <person name="Ichikawa N."/>
            <person name="Sato H."/>
            <person name="Tonouchi N."/>
        </authorList>
    </citation>
    <scope>NUCLEOTIDE SEQUENCE</scope>
    <source>
        <strain evidence="2">NBRC 109709</strain>
    </source>
</reference>
<evidence type="ECO:0000313" key="2">
    <source>
        <dbReference type="EMBL" id="GMG16328.1"/>
    </source>
</evidence>
<evidence type="ECO:0000256" key="1">
    <source>
        <dbReference type="SAM" id="MobiDB-lite"/>
    </source>
</evidence>
<sequence>MKTTLTIMKKRAAIKTTMRLKMDVDKSEDEGVSSSEDEEDEGITGDDTFGGAPKVHRKVNRKFEQRTKLSVPVFFVGFPSTFDSWDAFHASFDHFQRESFQQFSKRTSTSVTVRNIQIEQSAEALKKGGKRPRKAKTLVPTKWGFYSKTLKCTHAQKHQPRGAGKRKHSKVRGTKCTATVNARVAATSSGTWELRVSASGNHDHDLNEHLWENYAENRTITDPHLKSDVAVLHKAGASARGILQYLRERTGQQDNIRCIVVDLMFSV</sequence>
<evidence type="ECO:0000313" key="3">
    <source>
        <dbReference type="Proteomes" id="UP001165121"/>
    </source>
</evidence>
<dbReference type="EMBL" id="BSXT01018930">
    <property type="protein sequence ID" value="GMG16328.1"/>
    <property type="molecule type" value="Genomic_DNA"/>
</dbReference>
<dbReference type="PANTHER" id="PTHR31569">
    <property type="entry name" value="SWIM-TYPE DOMAIN-CONTAINING PROTEIN"/>
    <property type="match status" value="1"/>
</dbReference>
<dbReference type="OrthoDB" id="127937at2759"/>
<gene>
    <name evidence="2" type="ORF">Pfra01_002972300</name>
</gene>
<proteinExistence type="predicted"/>
<keyword evidence="3" id="KW-1185">Reference proteome</keyword>
<dbReference type="InterPro" id="IPR052579">
    <property type="entry name" value="Zinc_finger_SWIM"/>
</dbReference>
<comment type="caution">
    <text evidence="2">The sequence shown here is derived from an EMBL/GenBank/DDBJ whole genome shotgun (WGS) entry which is preliminary data.</text>
</comment>
<name>A0A9W6YMV4_9STRA</name>
<protein>
    <submittedName>
        <fullName evidence="2">Unnamed protein product</fullName>
    </submittedName>
</protein>
<feature type="compositionally biased region" description="Acidic residues" evidence="1">
    <location>
        <begin position="26"/>
        <end position="44"/>
    </location>
</feature>
<dbReference type="Proteomes" id="UP001165121">
    <property type="component" value="Unassembled WGS sequence"/>
</dbReference>
<organism evidence="2 3">
    <name type="scientific">Phytophthora fragariaefolia</name>
    <dbReference type="NCBI Taxonomy" id="1490495"/>
    <lineage>
        <taxon>Eukaryota</taxon>
        <taxon>Sar</taxon>
        <taxon>Stramenopiles</taxon>
        <taxon>Oomycota</taxon>
        <taxon>Peronosporomycetes</taxon>
        <taxon>Peronosporales</taxon>
        <taxon>Peronosporaceae</taxon>
        <taxon>Phytophthora</taxon>
    </lineage>
</organism>
<dbReference type="AlphaFoldDB" id="A0A9W6YMV4"/>
<accession>A0A9W6YMV4</accession>
<dbReference type="PANTHER" id="PTHR31569:SF4">
    <property type="entry name" value="SWIM-TYPE DOMAIN-CONTAINING PROTEIN"/>
    <property type="match status" value="1"/>
</dbReference>
<feature type="region of interest" description="Disordered" evidence="1">
    <location>
        <begin position="24"/>
        <end position="52"/>
    </location>
</feature>